<reference evidence="3" key="1">
    <citation type="submission" date="2014-12" db="EMBL/GenBank/DDBJ databases">
        <title>Genome sequence of Clostridium beijerinckii strain 59B.</title>
        <authorList>
            <person name="Little G.T."/>
            <person name="Minton N.P."/>
        </authorList>
    </citation>
    <scope>NUCLEOTIDE SEQUENCE [LARGE SCALE GENOMIC DNA]</scope>
    <source>
        <strain evidence="3">59B</strain>
    </source>
</reference>
<accession>A0A0B5QFP2</accession>
<dbReference type="InterPro" id="IPR041657">
    <property type="entry name" value="HTH_17"/>
</dbReference>
<evidence type="ECO:0000259" key="1">
    <source>
        <dbReference type="Pfam" id="PF12728"/>
    </source>
</evidence>
<dbReference type="AlphaFoldDB" id="A0A0B5QFP2"/>
<name>A0A0B5QFP2_CLOBE</name>
<dbReference type="Gene3D" id="3.90.105.50">
    <property type="match status" value="1"/>
</dbReference>
<dbReference type="GO" id="GO:0003677">
    <property type="term" value="F:DNA binding"/>
    <property type="evidence" value="ECO:0007669"/>
    <property type="project" value="UniProtKB-KW"/>
</dbReference>
<sequence>MDRNLEFTNKTISVKEFSAEYKIGINKSYEIINRKDFPMVRLGRKIIIIKSKVDEWMENQIGKTF</sequence>
<dbReference type="InterPro" id="IPR038148">
    <property type="entry name" value="Tn1545/Tn916_Xis"/>
</dbReference>
<dbReference type="KEGG" id="cbei:LF65_00096"/>
<dbReference type="OrthoDB" id="1928760at2"/>
<dbReference type="RefSeq" id="WP_041893384.1">
    <property type="nucleotide sequence ID" value="NZ_CP010086.2"/>
</dbReference>
<dbReference type="EMBL" id="CP010086">
    <property type="protein sequence ID" value="AJG96787.1"/>
    <property type="molecule type" value="Genomic_DNA"/>
</dbReference>
<proteinExistence type="predicted"/>
<organism evidence="2 3">
    <name type="scientific">Clostridium beijerinckii</name>
    <name type="common">Clostridium MP</name>
    <dbReference type="NCBI Taxonomy" id="1520"/>
    <lineage>
        <taxon>Bacteria</taxon>
        <taxon>Bacillati</taxon>
        <taxon>Bacillota</taxon>
        <taxon>Clostridia</taxon>
        <taxon>Eubacteriales</taxon>
        <taxon>Clostridiaceae</taxon>
        <taxon>Clostridium</taxon>
    </lineage>
</organism>
<dbReference type="Pfam" id="PF12728">
    <property type="entry name" value="HTH_17"/>
    <property type="match status" value="1"/>
</dbReference>
<feature type="domain" description="Helix-turn-helix" evidence="1">
    <location>
        <begin position="13"/>
        <end position="60"/>
    </location>
</feature>
<dbReference type="Proteomes" id="UP000031866">
    <property type="component" value="Chromosome"/>
</dbReference>
<keyword evidence="2" id="KW-0238">DNA-binding</keyword>
<evidence type="ECO:0000313" key="3">
    <source>
        <dbReference type="Proteomes" id="UP000031866"/>
    </source>
</evidence>
<gene>
    <name evidence="2" type="ORF">LF65_00096</name>
</gene>
<protein>
    <submittedName>
        <fullName evidence="2">DNA-binding protein</fullName>
    </submittedName>
</protein>
<evidence type="ECO:0000313" key="2">
    <source>
        <dbReference type="EMBL" id="AJG96787.1"/>
    </source>
</evidence>